<organism evidence="12 14">
    <name type="scientific">Cercospora beticola</name>
    <name type="common">Sugarbeet leaf spot fungus</name>
    <dbReference type="NCBI Taxonomy" id="122368"/>
    <lineage>
        <taxon>Eukaryota</taxon>
        <taxon>Fungi</taxon>
        <taxon>Dikarya</taxon>
        <taxon>Ascomycota</taxon>
        <taxon>Pezizomycotina</taxon>
        <taxon>Dothideomycetes</taxon>
        <taxon>Dothideomycetidae</taxon>
        <taxon>Mycosphaerellales</taxon>
        <taxon>Mycosphaerellaceae</taxon>
        <taxon>Cercospora</taxon>
    </lineage>
</organism>
<name>A0A2G5IE19_CERBT</name>
<protein>
    <recommendedName>
        <fullName evidence="5">serine C-palmitoyltransferase</fullName>
        <ecNumber evidence="5">2.3.1.50</ecNumber>
    </recommendedName>
</protein>
<dbReference type="InterPro" id="IPR015424">
    <property type="entry name" value="PyrdxlP-dep_Trfase"/>
</dbReference>
<comment type="similarity">
    <text evidence="4">Belongs to the class-II pyridoxal-phosphate-dependent aminotransferase family.</text>
</comment>
<dbReference type="GO" id="GO:0004758">
    <property type="term" value="F:serine C-palmitoyltransferase activity"/>
    <property type="evidence" value="ECO:0007669"/>
    <property type="project" value="TreeGrafter"/>
</dbReference>
<evidence type="ECO:0000256" key="2">
    <source>
        <dbReference type="ARBA" id="ARBA00004760"/>
    </source>
</evidence>
<evidence type="ECO:0000256" key="3">
    <source>
        <dbReference type="ARBA" id="ARBA00004991"/>
    </source>
</evidence>
<evidence type="ECO:0000313" key="15">
    <source>
        <dbReference type="Proteomes" id="UP001302367"/>
    </source>
</evidence>
<evidence type="ECO:0000256" key="4">
    <source>
        <dbReference type="ARBA" id="ARBA00008392"/>
    </source>
</evidence>
<dbReference type="PANTHER" id="PTHR13693:SF2">
    <property type="entry name" value="SERINE PALMITOYLTRANSFERASE 1"/>
    <property type="match status" value="1"/>
</dbReference>
<comment type="pathway">
    <text evidence="3">Sphingolipid metabolism.</text>
</comment>
<evidence type="ECO:0000313" key="13">
    <source>
        <dbReference type="EMBL" id="WPB04297.1"/>
    </source>
</evidence>
<keyword evidence="6 12" id="KW-0808">Transferase</keyword>
<evidence type="ECO:0000259" key="11">
    <source>
        <dbReference type="Pfam" id="PF00155"/>
    </source>
</evidence>
<dbReference type="GO" id="GO:0046512">
    <property type="term" value="P:sphingosine biosynthetic process"/>
    <property type="evidence" value="ECO:0007669"/>
    <property type="project" value="TreeGrafter"/>
</dbReference>
<evidence type="ECO:0000256" key="9">
    <source>
        <dbReference type="ARBA" id="ARBA00023098"/>
    </source>
</evidence>
<accession>A0A2G5IE19</accession>
<dbReference type="GO" id="GO:0016020">
    <property type="term" value="C:membrane"/>
    <property type="evidence" value="ECO:0007669"/>
    <property type="project" value="GOC"/>
</dbReference>
<evidence type="ECO:0000256" key="7">
    <source>
        <dbReference type="ARBA" id="ARBA00022898"/>
    </source>
</evidence>
<comment type="pathway">
    <text evidence="2">Lipid metabolism; sphingolipid metabolism.</text>
</comment>
<evidence type="ECO:0000256" key="6">
    <source>
        <dbReference type="ARBA" id="ARBA00022679"/>
    </source>
</evidence>
<dbReference type="InterPro" id="IPR015422">
    <property type="entry name" value="PyrdxlP-dep_Trfase_small"/>
</dbReference>
<reference evidence="12 14" key="1">
    <citation type="submission" date="2015-10" db="EMBL/GenBank/DDBJ databases">
        <title>The cercosporin biosynthetic gene cluster was horizontally transferred to several fungal lineages and shown to be expanded in Cercospora beticola based on microsynteny with recipient genomes.</title>
        <authorList>
            <person name="De Jonge R."/>
            <person name="Ebert M.K."/>
            <person name="Suttle J.C."/>
            <person name="Jurick Ii W.M."/>
            <person name="Secor G.A."/>
            <person name="Thomma B.P."/>
            <person name="Van De Peer Y."/>
            <person name="Bolton M.D."/>
        </authorList>
    </citation>
    <scope>NUCLEOTIDE SEQUENCE [LARGE SCALE GENOMIC DNA]</scope>
    <source>
        <strain evidence="12 14">09-40</strain>
    </source>
</reference>
<keyword evidence="15" id="KW-1185">Reference proteome</keyword>
<feature type="domain" description="Aminotransferase class I/classII large" evidence="11">
    <location>
        <begin position="140"/>
        <end position="455"/>
    </location>
</feature>
<reference evidence="13 15" key="2">
    <citation type="submission" date="2023-09" db="EMBL/GenBank/DDBJ databases">
        <title>Complete-Gapless Cercospora beticola genome.</title>
        <authorList>
            <person name="Wyatt N.A."/>
            <person name="Spanner R.E."/>
            <person name="Bolton M.D."/>
        </authorList>
    </citation>
    <scope>NUCLEOTIDE SEQUENCE [LARGE SCALE GENOMIC DNA]</scope>
    <source>
        <strain evidence="13">Cb09-40</strain>
    </source>
</reference>
<dbReference type="AlphaFoldDB" id="A0A2G5IE19"/>
<dbReference type="InterPro" id="IPR050087">
    <property type="entry name" value="AON_synthase_class-II"/>
</dbReference>
<dbReference type="EC" id="2.3.1.50" evidence="5"/>
<dbReference type="InterPro" id="IPR015421">
    <property type="entry name" value="PyrdxlP-dep_Trfase_major"/>
</dbReference>
<dbReference type="Gene3D" id="3.90.1150.10">
    <property type="entry name" value="Aspartate Aminotransferase, domain 1"/>
    <property type="match status" value="1"/>
</dbReference>
<dbReference type="EMBL" id="CP134188">
    <property type="protein sequence ID" value="WPB04297.1"/>
    <property type="molecule type" value="Genomic_DNA"/>
</dbReference>
<keyword evidence="7" id="KW-0663">Pyridoxal phosphate</keyword>
<dbReference type="SUPFAM" id="SSF53383">
    <property type="entry name" value="PLP-dependent transferases"/>
    <property type="match status" value="1"/>
</dbReference>
<dbReference type="GO" id="GO:0030170">
    <property type="term" value="F:pyridoxal phosphate binding"/>
    <property type="evidence" value="ECO:0007669"/>
    <property type="project" value="InterPro"/>
</dbReference>
<evidence type="ECO:0000256" key="10">
    <source>
        <dbReference type="ARBA" id="ARBA00023315"/>
    </source>
</evidence>
<gene>
    <name evidence="12" type="ORF">CB0940_11935</name>
    <name evidence="13" type="ORF">RHO25_008943</name>
</gene>
<dbReference type="Gene3D" id="3.40.640.10">
    <property type="entry name" value="Type I PLP-dependent aspartate aminotransferase-like (Major domain)"/>
    <property type="match status" value="1"/>
</dbReference>
<evidence type="ECO:0000256" key="8">
    <source>
        <dbReference type="ARBA" id="ARBA00022919"/>
    </source>
</evidence>
<evidence type="ECO:0000256" key="5">
    <source>
        <dbReference type="ARBA" id="ARBA00013220"/>
    </source>
</evidence>
<dbReference type="Proteomes" id="UP001302367">
    <property type="component" value="Chromosome 5"/>
</dbReference>
<dbReference type="EMBL" id="LKMD01000099">
    <property type="protein sequence ID" value="PIB03025.1"/>
    <property type="molecule type" value="Genomic_DNA"/>
</dbReference>
<comment type="cofactor">
    <cofactor evidence="1">
        <name>pyridoxal 5'-phosphate</name>
        <dbReference type="ChEBI" id="CHEBI:597326"/>
    </cofactor>
</comment>
<keyword evidence="10" id="KW-0012">Acyltransferase</keyword>
<dbReference type="Pfam" id="PF00155">
    <property type="entry name" value="Aminotran_1_2"/>
    <property type="match status" value="1"/>
</dbReference>
<dbReference type="Proteomes" id="UP000230605">
    <property type="component" value="Chromosome 10"/>
</dbReference>
<dbReference type="OrthoDB" id="3168162at2759"/>
<evidence type="ECO:0000313" key="14">
    <source>
        <dbReference type="Proteomes" id="UP000230605"/>
    </source>
</evidence>
<keyword evidence="8" id="KW-0746">Sphingolipid metabolism</keyword>
<dbReference type="InterPro" id="IPR004839">
    <property type="entry name" value="Aminotransferase_I/II_large"/>
</dbReference>
<dbReference type="GO" id="GO:0046513">
    <property type="term" value="P:ceramide biosynthetic process"/>
    <property type="evidence" value="ECO:0007669"/>
    <property type="project" value="TreeGrafter"/>
</dbReference>
<dbReference type="PANTHER" id="PTHR13693">
    <property type="entry name" value="CLASS II AMINOTRANSFERASE/8-AMINO-7-OXONONANOATE SYNTHASE"/>
    <property type="match status" value="1"/>
</dbReference>
<sequence>MEYTQPVSSPAFRESVGPIAKHALKLAAKATHKLGRVPGSAVLGRYIHASYQNDPFRSILELFLFLIAVRYLVGSKYNPKKRASHVLLTEDEIDELVEDWAPEALVQEQPEMLRSGEHLPILHREAPTGPRTKLRDGRTVTNLANYNHYNLANHPDLIELAARTIRTYGVGPCSAPGFAGIFDVHLKLEQDIASHFGTESAIIYSQSFSTISSVISTFCKRGDIIVADRAVNYPIRMGIRASRSIVRWFEHNDMEDLERVLAKLVSEERPLTRRFIITEALSENVGDMIDLRKLLELKYKYKFRVILDETWSYGILGETGRGLTELQNVDPTNIDILVGSLAGCVATGGGFCTGCEGMVEHQRLNSPAVTFSASLATFLTTTASAVIGRLPSDDGARDLRTLRERIDVLRAQLQKSDWVRCTSASSNPVIHLTLKEKYVESRCLSYREQESLLQECVDECLRIHSILITCLKSMPLMEGLHPREASKEYQPQPAIKVCASTALSHKDMEKSGIAIRHAITAVMKRSRK</sequence>
<evidence type="ECO:0000313" key="12">
    <source>
        <dbReference type="EMBL" id="PIB03025.1"/>
    </source>
</evidence>
<keyword evidence="9" id="KW-0443">Lipid metabolism</keyword>
<dbReference type="GO" id="GO:0005783">
    <property type="term" value="C:endoplasmic reticulum"/>
    <property type="evidence" value="ECO:0007669"/>
    <property type="project" value="TreeGrafter"/>
</dbReference>
<evidence type="ECO:0000256" key="1">
    <source>
        <dbReference type="ARBA" id="ARBA00001933"/>
    </source>
</evidence>
<proteinExistence type="inferred from homology"/>